<accession>A0ABX1RQI3</accession>
<gene>
    <name evidence="1" type="ORF">HF577_36915</name>
</gene>
<dbReference type="RefSeq" id="WP_169400638.1">
    <property type="nucleotide sequence ID" value="NZ_BAAAJH010000027.1"/>
</dbReference>
<proteinExistence type="predicted"/>
<reference evidence="1 2" key="1">
    <citation type="submission" date="2020-04" db="EMBL/GenBank/DDBJ databases">
        <authorList>
            <person name="Klaysubun C."/>
            <person name="Duangmal K."/>
            <person name="Lipun K."/>
        </authorList>
    </citation>
    <scope>NUCLEOTIDE SEQUENCE [LARGE SCALE GENOMIC DNA]</scope>
    <source>
        <strain evidence="1 2">JCM 11839</strain>
    </source>
</reference>
<evidence type="ECO:0000313" key="1">
    <source>
        <dbReference type="EMBL" id="NMH82653.1"/>
    </source>
</evidence>
<name>A0ABX1RQI3_9PSEU</name>
<keyword evidence="2" id="KW-1185">Reference proteome</keyword>
<dbReference type="Proteomes" id="UP001296706">
    <property type="component" value="Unassembled WGS sequence"/>
</dbReference>
<dbReference type="EMBL" id="JAAXKY010000277">
    <property type="protein sequence ID" value="NMH82653.1"/>
    <property type="molecule type" value="Genomic_DNA"/>
</dbReference>
<sequence>MNTTTTAALTHRDRAVLRAVAAGRCEISRTGGVLVVDGLCFSDQFAGPRLTAAGLIATAAQTGPARLTPSGHAVLAAA</sequence>
<protein>
    <submittedName>
        <fullName evidence="1">Uncharacterized protein</fullName>
    </submittedName>
</protein>
<comment type="caution">
    <text evidence="1">The sequence shown here is derived from an EMBL/GenBank/DDBJ whole genome shotgun (WGS) entry which is preliminary data.</text>
</comment>
<organism evidence="1 2">
    <name type="scientific">Pseudonocardia xinjiangensis</name>
    <dbReference type="NCBI Taxonomy" id="75289"/>
    <lineage>
        <taxon>Bacteria</taxon>
        <taxon>Bacillati</taxon>
        <taxon>Actinomycetota</taxon>
        <taxon>Actinomycetes</taxon>
        <taxon>Pseudonocardiales</taxon>
        <taxon>Pseudonocardiaceae</taxon>
        <taxon>Pseudonocardia</taxon>
    </lineage>
</organism>
<evidence type="ECO:0000313" key="2">
    <source>
        <dbReference type="Proteomes" id="UP001296706"/>
    </source>
</evidence>